<dbReference type="AlphaFoldDB" id="A0A1P8WGF2"/>
<dbReference type="InterPro" id="IPR018657">
    <property type="entry name" value="LarA-like_N"/>
</dbReference>
<evidence type="ECO:0000313" key="2">
    <source>
        <dbReference type="EMBL" id="APZ93112.1"/>
    </source>
</evidence>
<dbReference type="Pfam" id="PF09861">
    <property type="entry name" value="Lar_N"/>
    <property type="match status" value="1"/>
</dbReference>
<dbReference type="EMBL" id="CP017641">
    <property type="protein sequence ID" value="APZ93112.1"/>
    <property type="molecule type" value="Genomic_DNA"/>
</dbReference>
<dbReference type="STRING" id="1891926.Fuma_02728"/>
<reference evidence="2 3" key="1">
    <citation type="journal article" date="2016" name="Front. Microbiol.">
        <title>Fuerstia marisgermanicae gen. nov., sp. nov., an Unusual Member of the Phylum Planctomycetes from the German Wadden Sea.</title>
        <authorList>
            <person name="Kohn T."/>
            <person name="Heuer A."/>
            <person name="Jogler M."/>
            <person name="Vollmers J."/>
            <person name="Boedeker C."/>
            <person name="Bunk B."/>
            <person name="Rast P."/>
            <person name="Borchert D."/>
            <person name="Glockner I."/>
            <person name="Freese H.M."/>
            <person name="Klenk H.P."/>
            <person name="Overmann J."/>
            <person name="Kaster A.K."/>
            <person name="Rohde M."/>
            <person name="Wiegand S."/>
            <person name="Jogler C."/>
        </authorList>
    </citation>
    <scope>NUCLEOTIDE SEQUENCE [LARGE SCALE GENOMIC DNA]</scope>
    <source>
        <strain evidence="2 3">NH11</strain>
    </source>
</reference>
<protein>
    <recommendedName>
        <fullName evidence="1">LarA-like N-terminal domain-containing protein</fullName>
    </recommendedName>
</protein>
<keyword evidence="3" id="KW-1185">Reference proteome</keyword>
<sequence length="418" mass="45081">MQLPRMCDVRQRFDAPKVENIAETVHQQLAGLSLSSIIKPDQTVAVTAGSRGIANIAMIIRETVRYLKSIGAAPFIVPAMGSHGGGTVKGQLEVLAGLGVTEQSVEAPIKATMDTVVVAETSFGIPVHFDRFAYEADHVLVVNRIKPHTRFVGPIESGLHKMMLIGLGKHHGAKVYHQGIMSHSFPEMIDSIAARVLHECSVVGGLAILENAIDETAMIEAVAPAAFAGREPELLKQACDWLPRLPFDYADLLIVDRIGKNISGSGMDANVVGRKFNDHAATKDDSVNCLRILIRSLTEESHGNATGIGMAEYTTQRCVDQVDHDKTRVNCVTANHPEAAMIPITLPTDALAVETALQTIGMSAPKDAKVLQISDTLHLTHARISEAYFPLVEASDRLEFVGDPYDFPVNAAGQMSDV</sequence>
<dbReference type="Gene3D" id="3.40.50.11440">
    <property type="match status" value="1"/>
</dbReference>
<dbReference type="OrthoDB" id="9788398at2"/>
<gene>
    <name evidence="2" type="ORF">Fuma_02728</name>
</gene>
<proteinExistence type="predicted"/>
<name>A0A1P8WGF2_9PLAN</name>
<organism evidence="2 3">
    <name type="scientific">Fuerstiella marisgermanici</name>
    <dbReference type="NCBI Taxonomy" id="1891926"/>
    <lineage>
        <taxon>Bacteria</taxon>
        <taxon>Pseudomonadati</taxon>
        <taxon>Planctomycetota</taxon>
        <taxon>Planctomycetia</taxon>
        <taxon>Planctomycetales</taxon>
        <taxon>Planctomycetaceae</taxon>
        <taxon>Fuerstiella</taxon>
    </lineage>
</organism>
<dbReference type="GO" id="GO:0050043">
    <property type="term" value="F:lactate racemase activity"/>
    <property type="evidence" value="ECO:0007669"/>
    <property type="project" value="InterPro"/>
</dbReference>
<feature type="domain" description="LarA-like N-terminal" evidence="1">
    <location>
        <begin position="18"/>
        <end position="183"/>
    </location>
</feature>
<evidence type="ECO:0000259" key="1">
    <source>
        <dbReference type="Pfam" id="PF09861"/>
    </source>
</evidence>
<dbReference type="KEGG" id="fmr:Fuma_02728"/>
<dbReference type="RefSeq" id="WP_077024632.1">
    <property type="nucleotide sequence ID" value="NZ_CP017641.1"/>
</dbReference>
<accession>A0A1P8WGF2</accession>
<evidence type="ECO:0000313" key="3">
    <source>
        <dbReference type="Proteomes" id="UP000187735"/>
    </source>
</evidence>
<dbReference type="Proteomes" id="UP000187735">
    <property type="component" value="Chromosome"/>
</dbReference>